<evidence type="ECO:0000313" key="2">
    <source>
        <dbReference type="EMBL" id="KAK3789589.1"/>
    </source>
</evidence>
<sequence length="254" mass="28446">MSAAITPPARPLFEPRVRYGQGKTAMTILTEGGYTYPVIHEPYSHRAHYARRTQQQGGESQTAPTASGRVRRGDRPMHQSTLTIAKPPWEPDFTTTSKHYFSGSDDLDPVRRPPLCPSMHTSQIRFGSAREEGGSHFCSDHMMTYQPKDIIPANRLHLTSLVNRVNQTEGAKVKEVVRPNDLPSTNWSQYTRVHTKLGVLRGPGVAREFPIRQGYNILTGEEAGPAWKPDNSRVSGNRVLHAVRGQLDDRPLLF</sequence>
<protein>
    <submittedName>
        <fullName evidence="2">Uncharacterized protein</fullName>
    </submittedName>
</protein>
<dbReference type="AlphaFoldDB" id="A0AAE1AKI1"/>
<gene>
    <name evidence="2" type="ORF">RRG08_016267</name>
</gene>
<accession>A0AAE1AKI1</accession>
<name>A0AAE1AKI1_9GAST</name>
<proteinExistence type="predicted"/>
<keyword evidence="3" id="KW-1185">Reference proteome</keyword>
<dbReference type="Proteomes" id="UP001283361">
    <property type="component" value="Unassembled WGS sequence"/>
</dbReference>
<feature type="compositionally biased region" description="Polar residues" evidence="1">
    <location>
        <begin position="52"/>
        <end position="65"/>
    </location>
</feature>
<feature type="region of interest" description="Disordered" evidence="1">
    <location>
        <begin position="49"/>
        <end position="77"/>
    </location>
</feature>
<evidence type="ECO:0000256" key="1">
    <source>
        <dbReference type="SAM" id="MobiDB-lite"/>
    </source>
</evidence>
<comment type="caution">
    <text evidence="2">The sequence shown here is derived from an EMBL/GenBank/DDBJ whole genome shotgun (WGS) entry which is preliminary data.</text>
</comment>
<organism evidence="2 3">
    <name type="scientific">Elysia crispata</name>
    <name type="common">lettuce slug</name>
    <dbReference type="NCBI Taxonomy" id="231223"/>
    <lineage>
        <taxon>Eukaryota</taxon>
        <taxon>Metazoa</taxon>
        <taxon>Spiralia</taxon>
        <taxon>Lophotrochozoa</taxon>
        <taxon>Mollusca</taxon>
        <taxon>Gastropoda</taxon>
        <taxon>Heterobranchia</taxon>
        <taxon>Euthyneura</taxon>
        <taxon>Panpulmonata</taxon>
        <taxon>Sacoglossa</taxon>
        <taxon>Placobranchoidea</taxon>
        <taxon>Plakobranchidae</taxon>
        <taxon>Elysia</taxon>
    </lineage>
</organism>
<dbReference type="EMBL" id="JAWDGP010001651">
    <property type="protein sequence ID" value="KAK3789589.1"/>
    <property type="molecule type" value="Genomic_DNA"/>
</dbReference>
<evidence type="ECO:0000313" key="3">
    <source>
        <dbReference type="Proteomes" id="UP001283361"/>
    </source>
</evidence>
<reference evidence="2" key="1">
    <citation type="journal article" date="2023" name="G3 (Bethesda)">
        <title>A reference genome for the long-term kleptoplast-retaining sea slug Elysia crispata morphotype clarki.</title>
        <authorList>
            <person name="Eastman K.E."/>
            <person name="Pendleton A.L."/>
            <person name="Shaikh M.A."/>
            <person name="Suttiyut T."/>
            <person name="Ogas R."/>
            <person name="Tomko P."/>
            <person name="Gavelis G."/>
            <person name="Widhalm J.R."/>
            <person name="Wisecaver J.H."/>
        </authorList>
    </citation>
    <scope>NUCLEOTIDE SEQUENCE</scope>
    <source>
        <strain evidence="2">ECLA1</strain>
    </source>
</reference>